<dbReference type="EMBL" id="CP006586">
    <property type="protein sequence ID" value="AGW15240.1"/>
    <property type="molecule type" value="Genomic_DNA"/>
</dbReference>
<reference evidence="2" key="2">
    <citation type="submission" date="2013-07" db="EMBL/GenBank/DDBJ databases">
        <authorList>
            <person name="Morais-Silva F.O."/>
            <person name="Rezende A.M."/>
            <person name="Pimentel C."/>
            <person name="Resende D.M."/>
            <person name="Santos C.I."/>
            <person name="Clemente C."/>
            <person name="de Oliveira L.M."/>
            <person name="da Silva S.M."/>
            <person name="Costa D.A."/>
            <person name="Varela-Raposo A."/>
            <person name="Horacio E.C.A."/>
            <person name="Matos M."/>
            <person name="Flores O."/>
            <person name="Ruiz J.C."/>
            <person name="Rodrigues-Pousada C."/>
        </authorList>
    </citation>
    <scope>NUCLEOTIDE SEQUENCE [LARGE SCALE GENOMIC DNA]</scope>
    <source>
        <strain evidence="2">ATCC 19364 / DSM 1382 / NCIMB 9332 / VKM B-1759</strain>
        <plasmid evidence="2">Plasmid</plasmid>
    </source>
</reference>
<dbReference type="PATRIC" id="fig|1121448.10.peg.3518"/>
<proteinExistence type="predicted"/>
<reference evidence="1 2" key="1">
    <citation type="journal article" date="2013" name="J. Bacteriol.">
        <title>Roles of HynAB and Ech, the only two hydrogenases found in the model sulfate reducer Desulfovibrio gigas.</title>
        <authorList>
            <person name="Morais-Silva F.O."/>
            <person name="Santos C.I."/>
            <person name="Rodrigues R."/>
            <person name="Pereira I.A."/>
            <person name="Rodrigues-Pousada C."/>
        </authorList>
    </citation>
    <scope>NUCLEOTIDE SEQUENCE [LARGE SCALE GENOMIC DNA]</scope>
    <source>
        <strain evidence="2">ATCC 19364 / DSM 1382 / NCIMB 9332 / VKM B-1759</strain>
        <plasmid evidence="2">Plasmid</plasmid>
    </source>
</reference>
<keyword evidence="2" id="KW-1185">Reference proteome</keyword>
<evidence type="ECO:0000313" key="1">
    <source>
        <dbReference type="EMBL" id="AGW15240.1"/>
    </source>
</evidence>
<gene>
    <name evidence="1" type="ORF">DGI_4026</name>
</gene>
<accession>T2GF83</accession>
<keyword evidence="1" id="KW-0614">Plasmid</keyword>
<sequence length="269" mass="31668">MTERMVKIAELQQKDRMERFVQLELYPQQSVMPNLAAKSLLFRPTAKGRRPHFPDWEPVPVLNIQHMEMSFRNYQLDQNDLTGWLVLLQFAKHRQDLIAAFTGKEFLRRMRKQGSSRDYAWLSSFIDRISGTQVRVAISGETENGSRRFRYQGVLAPQAMIEETREIYALELSRALWSFFGIDSWSYVNMEARLALGQNQLAMAFQAFLMANQSPFWTTWETLYSMWGSNYHEMRKFKHAFQDRVFGELLKVGAIQKIVKKDKTIGVYW</sequence>
<evidence type="ECO:0000313" key="2">
    <source>
        <dbReference type="Proteomes" id="UP000016587"/>
    </source>
</evidence>
<protein>
    <submittedName>
        <fullName evidence="1">Replication initiator protein A</fullName>
    </submittedName>
</protein>
<dbReference type="AlphaFoldDB" id="T2GF83"/>
<geneLocation type="plasmid" evidence="2"/>
<dbReference type="KEGG" id="dgg:DGI_4026"/>
<dbReference type="HOGENOM" id="CLU_1033371_0_0_7"/>
<name>T2GF83_MEGG1</name>
<organism evidence="1 2">
    <name type="scientific">Megalodesulfovibrio gigas (strain ATCC 19364 / DSM 1382 / NCIMB 9332 / VKM B-1759)</name>
    <name type="common">Desulfovibrio gigas</name>
    <dbReference type="NCBI Taxonomy" id="1121448"/>
    <lineage>
        <taxon>Bacteria</taxon>
        <taxon>Pseudomonadati</taxon>
        <taxon>Thermodesulfobacteriota</taxon>
        <taxon>Desulfovibrionia</taxon>
        <taxon>Desulfovibrionales</taxon>
        <taxon>Desulfovibrionaceae</taxon>
        <taxon>Megalodesulfovibrio</taxon>
    </lineage>
</organism>
<dbReference type="RefSeq" id="WP_021758432.1">
    <property type="nucleotide sequence ID" value="NC_022436.1"/>
</dbReference>
<dbReference type="Proteomes" id="UP000016587">
    <property type="component" value="Plasmid unnamed"/>
</dbReference>